<accession>A0A6M1LMB6</accession>
<dbReference type="PROSITE" id="PS00670">
    <property type="entry name" value="D_2_HYDROXYACID_DH_2"/>
    <property type="match status" value="1"/>
</dbReference>
<evidence type="ECO:0000313" key="7">
    <source>
        <dbReference type="EMBL" id="NGM20964.1"/>
    </source>
</evidence>
<gene>
    <name evidence="7" type="ORF">G3576_13150</name>
</gene>
<evidence type="ECO:0000259" key="5">
    <source>
        <dbReference type="Pfam" id="PF00389"/>
    </source>
</evidence>
<evidence type="ECO:0000259" key="6">
    <source>
        <dbReference type="Pfam" id="PF02826"/>
    </source>
</evidence>
<dbReference type="SUPFAM" id="SSF52283">
    <property type="entry name" value="Formate/glycerate dehydrogenase catalytic domain-like"/>
    <property type="match status" value="1"/>
</dbReference>
<keyword evidence="8" id="KW-1185">Reference proteome</keyword>
<proteinExistence type="inferred from homology"/>
<dbReference type="RefSeq" id="WP_164694848.1">
    <property type="nucleotide sequence ID" value="NZ_JAAIKB010000004.1"/>
</dbReference>
<evidence type="ECO:0000256" key="4">
    <source>
        <dbReference type="RuleBase" id="RU003719"/>
    </source>
</evidence>
<dbReference type="Gene3D" id="3.40.50.720">
    <property type="entry name" value="NAD(P)-binding Rossmann-like Domain"/>
    <property type="match status" value="2"/>
</dbReference>
<evidence type="ECO:0000256" key="1">
    <source>
        <dbReference type="ARBA" id="ARBA00005854"/>
    </source>
</evidence>
<dbReference type="GO" id="GO:0051287">
    <property type="term" value="F:NAD binding"/>
    <property type="evidence" value="ECO:0007669"/>
    <property type="project" value="InterPro"/>
</dbReference>
<dbReference type="PANTHER" id="PTHR43026:SF1">
    <property type="entry name" value="2-HYDROXYACID DEHYDROGENASE HOMOLOG 1-RELATED"/>
    <property type="match status" value="1"/>
</dbReference>
<dbReference type="InterPro" id="IPR006139">
    <property type="entry name" value="D-isomer_2_OHA_DH_cat_dom"/>
</dbReference>
<dbReference type="PANTHER" id="PTHR43026">
    <property type="entry name" value="2-HYDROXYACID DEHYDROGENASE HOMOLOG 1-RELATED"/>
    <property type="match status" value="1"/>
</dbReference>
<dbReference type="InterPro" id="IPR029753">
    <property type="entry name" value="D-isomer_DH_CS"/>
</dbReference>
<dbReference type="Pfam" id="PF02826">
    <property type="entry name" value="2-Hacid_dh_C"/>
    <property type="match status" value="1"/>
</dbReference>
<keyword evidence="2 4" id="KW-0560">Oxidoreductase</keyword>
<evidence type="ECO:0000256" key="3">
    <source>
        <dbReference type="ARBA" id="ARBA00023027"/>
    </source>
</evidence>
<feature type="domain" description="D-isomer specific 2-hydroxyacid dehydrogenase NAD-binding" evidence="6">
    <location>
        <begin position="112"/>
        <end position="299"/>
    </location>
</feature>
<dbReference type="Pfam" id="PF00389">
    <property type="entry name" value="2-Hacid_dh"/>
    <property type="match status" value="1"/>
</dbReference>
<reference evidence="7 8" key="1">
    <citation type="submission" date="2020-03" db="EMBL/GenBank/DDBJ databases">
        <title>Roseomonas stagni sp. nov., isolated from pond water in Japan.</title>
        <authorList>
            <person name="Furuhata K."/>
            <person name="Miyamoto H."/>
            <person name="Goto K."/>
        </authorList>
    </citation>
    <scope>NUCLEOTIDE SEQUENCE [LARGE SCALE GENOMIC DNA]</scope>
    <source>
        <strain evidence="7 8">PeD5</strain>
    </source>
</reference>
<dbReference type="InterPro" id="IPR058205">
    <property type="entry name" value="D-LDH-like"/>
</dbReference>
<feature type="domain" description="D-isomer specific 2-hydroxyacid dehydrogenase catalytic" evidence="5">
    <location>
        <begin position="3"/>
        <end position="330"/>
    </location>
</feature>
<evidence type="ECO:0000256" key="2">
    <source>
        <dbReference type="ARBA" id="ARBA00023002"/>
    </source>
</evidence>
<dbReference type="SUPFAM" id="SSF51735">
    <property type="entry name" value="NAD(P)-binding Rossmann-fold domains"/>
    <property type="match status" value="1"/>
</dbReference>
<comment type="caution">
    <text evidence="7">The sequence shown here is derived from an EMBL/GenBank/DDBJ whole genome shotgun (WGS) entry which is preliminary data.</text>
</comment>
<organism evidence="7 8">
    <name type="scientific">Falsiroseomonas algicola</name>
    <dbReference type="NCBI Taxonomy" id="2716930"/>
    <lineage>
        <taxon>Bacteria</taxon>
        <taxon>Pseudomonadati</taxon>
        <taxon>Pseudomonadota</taxon>
        <taxon>Alphaproteobacteria</taxon>
        <taxon>Acetobacterales</taxon>
        <taxon>Roseomonadaceae</taxon>
        <taxon>Falsiroseomonas</taxon>
    </lineage>
</organism>
<sequence length="336" mass="35553">MQVAVFSTKPYDRRFLDAANAAAGGHHRLLYLEPRLSAETAVLARGAGAVCAFVNDVADAAVLGALAGMGVRLLALRSAGFNNVDLVEARRLGITVARVPAYSPESVAEHTVAMILALNRRIHRAYNRVREGNFALDGLIGFDMKGRTVGVVGTGRIGVALARIMLGFGCQVLAHDPRPDAALQAAGAAYVSLDTLLAASDIISLHCPLTPETHHLIDAAAVARMRPGAMLINTSRGAIVDTLAVIAGLKAGRIGLLGLDVYEEEADLFFEDLSGRVIHDDVFARLLTFPNVLVTAHQAFFTEEALTAIAETTVANITAFEATGQALHEVSTERIA</sequence>
<dbReference type="EMBL" id="JAAIKB010000004">
    <property type="protein sequence ID" value="NGM20964.1"/>
    <property type="molecule type" value="Genomic_DNA"/>
</dbReference>
<dbReference type="Proteomes" id="UP000475385">
    <property type="component" value="Unassembled WGS sequence"/>
</dbReference>
<evidence type="ECO:0000313" key="8">
    <source>
        <dbReference type="Proteomes" id="UP000475385"/>
    </source>
</evidence>
<comment type="similarity">
    <text evidence="1 4">Belongs to the D-isomer specific 2-hydroxyacid dehydrogenase family.</text>
</comment>
<dbReference type="InterPro" id="IPR029752">
    <property type="entry name" value="D-isomer_DH_CS1"/>
</dbReference>
<dbReference type="AlphaFoldDB" id="A0A6M1LMB6"/>
<dbReference type="InterPro" id="IPR036291">
    <property type="entry name" value="NAD(P)-bd_dom_sf"/>
</dbReference>
<dbReference type="InterPro" id="IPR006140">
    <property type="entry name" value="D-isomer_DH_NAD-bd"/>
</dbReference>
<name>A0A6M1LMB6_9PROT</name>
<protein>
    <submittedName>
        <fullName evidence="7">2-hydroxyacid dehydrogenase</fullName>
    </submittedName>
</protein>
<dbReference type="CDD" id="cd12183">
    <property type="entry name" value="LDH_like_2"/>
    <property type="match status" value="1"/>
</dbReference>
<dbReference type="PROSITE" id="PS00065">
    <property type="entry name" value="D_2_HYDROXYACID_DH_1"/>
    <property type="match status" value="1"/>
</dbReference>
<dbReference type="GO" id="GO:0008720">
    <property type="term" value="F:D-lactate dehydrogenase (NAD+) activity"/>
    <property type="evidence" value="ECO:0007669"/>
    <property type="project" value="TreeGrafter"/>
</dbReference>
<dbReference type="PROSITE" id="PS00671">
    <property type="entry name" value="D_2_HYDROXYACID_DH_3"/>
    <property type="match status" value="1"/>
</dbReference>
<keyword evidence="3" id="KW-0520">NAD</keyword>